<keyword evidence="2" id="KW-1185">Reference proteome</keyword>
<comment type="caution">
    <text evidence="1">The sequence shown here is derived from an EMBL/GenBank/DDBJ whole genome shotgun (WGS) entry which is preliminary data.</text>
</comment>
<reference evidence="1 2" key="1">
    <citation type="journal article" date="2017" name="Gigascience">
        <title>Genome sequence of the small brown planthopper, Laodelphax striatellus.</title>
        <authorList>
            <person name="Zhu J."/>
            <person name="Jiang F."/>
            <person name="Wang X."/>
            <person name="Yang P."/>
            <person name="Bao Y."/>
            <person name="Zhao W."/>
            <person name="Wang W."/>
            <person name="Lu H."/>
            <person name="Wang Q."/>
            <person name="Cui N."/>
            <person name="Li J."/>
            <person name="Chen X."/>
            <person name="Luo L."/>
            <person name="Yu J."/>
            <person name="Kang L."/>
            <person name="Cui F."/>
        </authorList>
    </citation>
    <scope>NUCLEOTIDE SEQUENCE [LARGE SCALE GENOMIC DNA]</scope>
    <source>
        <strain evidence="1">Lst14</strain>
    </source>
</reference>
<proteinExistence type="predicted"/>
<dbReference type="InParanoid" id="A0A482X812"/>
<accession>A0A482X812</accession>
<protein>
    <submittedName>
        <fullName evidence="1">Uncharacterized protein</fullName>
    </submittedName>
</protein>
<evidence type="ECO:0000313" key="2">
    <source>
        <dbReference type="Proteomes" id="UP000291343"/>
    </source>
</evidence>
<dbReference type="Proteomes" id="UP000291343">
    <property type="component" value="Unassembled WGS sequence"/>
</dbReference>
<evidence type="ECO:0000313" key="1">
    <source>
        <dbReference type="EMBL" id="RZF41826.1"/>
    </source>
</evidence>
<dbReference type="EMBL" id="QKKF02016138">
    <property type="protein sequence ID" value="RZF41826.1"/>
    <property type="molecule type" value="Genomic_DNA"/>
</dbReference>
<gene>
    <name evidence="1" type="ORF">LSTR_LSTR005288</name>
</gene>
<sequence>MLHEDFSNSDFIVLFRKTVGNKLHEMGHFINELNQPSSCATAKLQLGQAKKCTAAINLRDRSVDNYLEQGG</sequence>
<name>A0A482X812_LAOST</name>
<organism evidence="1 2">
    <name type="scientific">Laodelphax striatellus</name>
    <name type="common">Small brown planthopper</name>
    <name type="synonym">Delphax striatella</name>
    <dbReference type="NCBI Taxonomy" id="195883"/>
    <lineage>
        <taxon>Eukaryota</taxon>
        <taxon>Metazoa</taxon>
        <taxon>Ecdysozoa</taxon>
        <taxon>Arthropoda</taxon>
        <taxon>Hexapoda</taxon>
        <taxon>Insecta</taxon>
        <taxon>Pterygota</taxon>
        <taxon>Neoptera</taxon>
        <taxon>Paraneoptera</taxon>
        <taxon>Hemiptera</taxon>
        <taxon>Auchenorrhyncha</taxon>
        <taxon>Fulgoroidea</taxon>
        <taxon>Delphacidae</taxon>
        <taxon>Criomorphinae</taxon>
        <taxon>Laodelphax</taxon>
    </lineage>
</organism>
<dbReference type="AlphaFoldDB" id="A0A482X812"/>